<dbReference type="Proteomes" id="UP000739538">
    <property type="component" value="Unassembled WGS sequence"/>
</dbReference>
<dbReference type="EMBL" id="JAGQHS010000077">
    <property type="protein sequence ID" value="MCA9757022.1"/>
    <property type="molecule type" value="Genomic_DNA"/>
</dbReference>
<proteinExistence type="predicted"/>
<reference evidence="1" key="2">
    <citation type="journal article" date="2021" name="Microbiome">
        <title>Successional dynamics and alternative stable states in a saline activated sludge microbial community over 9 years.</title>
        <authorList>
            <person name="Wang Y."/>
            <person name="Ye J."/>
            <person name="Ju F."/>
            <person name="Liu L."/>
            <person name="Boyd J.A."/>
            <person name="Deng Y."/>
            <person name="Parks D.H."/>
            <person name="Jiang X."/>
            <person name="Yin X."/>
            <person name="Woodcroft B.J."/>
            <person name="Tyson G.W."/>
            <person name="Hugenholtz P."/>
            <person name="Polz M.F."/>
            <person name="Zhang T."/>
        </authorList>
    </citation>
    <scope>NUCLEOTIDE SEQUENCE</scope>
    <source>
        <strain evidence="1">HKST-UBA02</strain>
    </source>
</reference>
<protein>
    <recommendedName>
        <fullName evidence="3">Tetratricopeptide repeat protein</fullName>
    </recommendedName>
</protein>
<dbReference type="Gene3D" id="1.25.40.10">
    <property type="entry name" value="Tetratricopeptide repeat domain"/>
    <property type="match status" value="1"/>
</dbReference>
<dbReference type="InterPro" id="IPR011990">
    <property type="entry name" value="TPR-like_helical_dom_sf"/>
</dbReference>
<reference evidence="1" key="1">
    <citation type="submission" date="2020-04" db="EMBL/GenBank/DDBJ databases">
        <authorList>
            <person name="Zhang T."/>
        </authorList>
    </citation>
    <scope>NUCLEOTIDE SEQUENCE</scope>
    <source>
        <strain evidence="1">HKST-UBA02</strain>
    </source>
</reference>
<organism evidence="1 2">
    <name type="scientific">Eiseniibacteriota bacterium</name>
    <dbReference type="NCBI Taxonomy" id="2212470"/>
    <lineage>
        <taxon>Bacteria</taxon>
        <taxon>Candidatus Eiseniibacteriota</taxon>
    </lineage>
</organism>
<evidence type="ECO:0000313" key="2">
    <source>
        <dbReference type="Proteomes" id="UP000739538"/>
    </source>
</evidence>
<accession>A0A956ND25</accession>
<sequence length="233" mass="26151">MRRGLDRISWTSLVLGFALLAGGARLGRAVETALGEHTDGAELALFPRGELIRPFTFGKPEVAADLVWLRAIQYYGQHRGTDRSYPYAETLFDSLTDLDPTFINAYIFGALVLHEQFGRLEPALALLDKGIEANPDSYWLPFERGFFLYVTHWDREGAVAWLARAAEMEGAPDSYRRLAAFAAQQSGEREVAVALWLEVYTSTENEEIRKIAHDYLRDLGHPEFQDDPEGGGL</sequence>
<comment type="caution">
    <text evidence="1">The sequence shown here is derived from an EMBL/GenBank/DDBJ whole genome shotgun (WGS) entry which is preliminary data.</text>
</comment>
<gene>
    <name evidence="1" type="ORF">KDA27_14555</name>
</gene>
<evidence type="ECO:0008006" key="3">
    <source>
        <dbReference type="Google" id="ProtNLM"/>
    </source>
</evidence>
<name>A0A956ND25_UNCEI</name>
<evidence type="ECO:0000313" key="1">
    <source>
        <dbReference type="EMBL" id="MCA9757022.1"/>
    </source>
</evidence>
<dbReference type="SUPFAM" id="SSF48452">
    <property type="entry name" value="TPR-like"/>
    <property type="match status" value="1"/>
</dbReference>
<dbReference type="AlphaFoldDB" id="A0A956ND25"/>